<evidence type="ECO:0000256" key="1">
    <source>
        <dbReference type="ARBA" id="ARBA00001974"/>
    </source>
</evidence>
<dbReference type="PANTHER" id="PTHR11552:SF201">
    <property type="entry name" value="GLUCOSE-METHANOL-CHOLINE OXIDOREDUCTASE N-TERMINAL DOMAIN-CONTAINING PROTEIN"/>
    <property type="match status" value="1"/>
</dbReference>
<evidence type="ECO:0000256" key="3">
    <source>
        <dbReference type="ARBA" id="ARBA00022630"/>
    </source>
</evidence>
<evidence type="ECO:0000256" key="8">
    <source>
        <dbReference type="PIRSR" id="PIRSR000137-2"/>
    </source>
</evidence>
<evidence type="ECO:0000313" key="12">
    <source>
        <dbReference type="EMBL" id="TDL14981.1"/>
    </source>
</evidence>
<evidence type="ECO:0000259" key="11">
    <source>
        <dbReference type="PROSITE" id="PS00624"/>
    </source>
</evidence>
<name>A0A4Y7PJ06_9AGAM</name>
<evidence type="ECO:0000256" key="9">
    <source>
        <dbReference type="RuleBase" id="RU003968"/>
    </source>
</evidence>
<organism evidence="12 13">
    <name type="scientific">Rickenella mellea</name>
    <dbReference type="NCBI Taxonomy" id="50990"/>
    <lineage>
        <taxon>Eukaryota</taxon>
        <taxon>Fungi</taxon>
        <taxon>Dikarya</taxon>
        <taxon>Basidiomycota</taxon>
        <taxon>Agaricomycotina</taxon>
        <taxon>Agaricomycetes</taxon>
        <taxon>Hymenochaetales</taxon>
        <taxon>Rickenellaceae</taxon>
        <taxon>Rickenella</taxon>
    </lineage>
</organism>
<dbReference type="InterPro" id="IPR012132">
    <property type="entry name" value="GMC_OxRdtase"/>
</dbReference>
<evidence type="ECO:0000256" key="2">
    <source>
        <dbReference type="ARBA" id="ARBA00010790"/>
    </source>
</evidence>
<comment type="cofactor">
    <cofactor evidence="1 8">
        <name>FAD</name>
        <dbReference type="ChEBI" id="CHEBI:57692"/>
    </cofactor>
</comment>
<gene>
    <name evidence="12" type="ORF">BD410DRAFT_796833</name>
</gene>
<dbReference type="SUPFAM" id="SSF51905">
    <property type="entry name" value="FAD/NAD(P)-binding domain"/>
    <property type="match status" value="1"/>
</dbReference>
<feature type="domain" description="Glucose-methanol-choline oxidoreductase N-terminal" evidence="11">
    <location>
        <begin position="284"/>
        <end position="298"/>
    </location>
</feature>
<evidence type="ECO:0000259" key="10">
    <source>
        <dbReference type="PROSITE" id="PS00623"/>
    </source>
</evidence>
<feature type="domain" description="Glucose-methanol-choline oxidoreductase N-terminal" evidence="10">
    <location>
        <begin position="92"/>
        <end position="115"/>
    </location>
</feature>
<evidence type="ECO:0000256" key="5">
    <source>
        <dbReference type="ARBA" id="ARBA00022827"/>
    </source>
</evidence>
<dbReference type="VEuPathDB" id="FungiDB:BD410DRAFT_796833"/>
<keyword evidence="4" id="KW-0732">Signal</keyword>
<dbReference type="PIRSF" id="PIRSF000137">
    <property type="entry name" value="Alcohol_oxidase"/>
    <property type="match status" value="1"/>
</dbReference>
<proteinExistence type="inferred from homology"/>
<dbReference type="Gene3D" id="3.50.50.60">
    <property type="entry name" value="FAD/NAD(P)-binding domain"/>
    <property type="match status" value="1"/>
</dbReference>
<evidence type="ECO:0000256" key="7">
    <source>
        <dbReference type="PIRSR" id="PIRSR000137-1"/>
    </source>
</evidence>
<evidence type="ECO:0000256" key="6">
    <source>
        <dbReference type="ARBA" id="ARBA00023002"/>
    </source>
</evidence>
<accession>A0A4Y7PJ06</accession>
<dbReference type="STRING" id="50990.A0A4Y7PJ06"/>
<dbReference type="Gene3D" id="3.30.560.10">
    <property type="entry name" value="Glucose Oxidase, domain 3"/>
    <property type="match status" value="1"/>
</dbReference>
<feature type="binding site" evidence="8">
    <location>
        <begin position="102"/>
        <end position="105"/>
    </location>
    <ligand>
        <name>FAD</name>
        <dbReference type="ChEBI" id="CHEBI:57692"/>
    </ligand>
</feature>
<dbReference type="PROSITE" id="PS00623">
    <property type="entry name" value="GMC_OXRED_1"/>
    <property type="match status" value="1"/>
</dbReference>
<dbReference type="Pfam" id="PF00732">
    <property type="entry name" value="GMC_oxred_N"/>
    <property type="match status" value="1"/>
</dbReference>
<keyword evidence="5 8" id="KW-0274">FAD</keyword>
<dbReference type="InterPro" id="IPR036188">
    <property type="entry name" value="FAD/NAD-bd_sf"/>
</dbReference>
<feature type="active site" description="Proton donor" evidence="7">
    <location>
        <position position="541"/>
    </location>
</feature>
<dbReference type="Proteomes" id="UP000294933">
    <property type="component" value="Unassembled WGS sequence"/>
</dbReference>
<dbReference type="OrthoDB" id="269227at2759"/>
<dbReference type="AlphaFoldDB" id="A0A4Y7PJ06"/>
<dbReference type="EMBL" id="ML170297">
    <property type="protein sequence ID" value="TDL14981.1"/>
    <property type="molecule type" value="Genomic_DNA"/>
</dbReference>
<keyword evidence="3 9" id="KW-0285">Flavoprotein</keyword>
<evidence type="ECO:0000256" key="4">
    <source>
        <dbReference type="ARBA" id="ARBA00022729"/>
    </source>
</evidence>
<evidence type="ECO:0000313" key="13">
    <source>
        <dbReference type="Proteomes" id="UP000294933"/>
    </source>
</evidence>
<reference evidence="12 13" key="1">
    <citation type="submission" date="2018-06" db="EMBL/GenBank/DDBJ databases">
        <title>A transcriptomic atlas of mushroom development highlights an independent origin of complex multicellularity.</title>
        <authorList>
            <consortium name="DOE Joint Genome Institute"/>
            <person name="Krizsan K."/>
            <person name="Almasi E."/>
            <person name="Merenyi Z."/>
            <person name="Sahu N."/>
            <person name="Viragh M."/>
            <person name="Koszo T."/>
            <person name="Mondo S."/>
            <person name="Kiss B."/>
            <person name="Balint B."/>
            <person name="Kues U."/>
            <person name="Barry K."/>
            <person name="Hegedus J.C."/>
            <person name="Henrissat B."/>
            <person name="Johnson J."/>
            <person name="Lipzen A."/>
            <person name="Ohm R."/>
            <person name="Nagy I."/>
            <person name="Pangilinan J."/>
            <person name="Yan J."/>
            <person name="Xiong Y."/>
            <person name="Grigoriev I.V."/>
            <person name="Hibbett D.S."/>
            <person name="Nagy L.G."/>
        </authorList>
    </citation>
    <scope>NUCLEOTIDE SEQUENCE [LARGE SCALE GENOMIC DNA]</scope>
    <source>
        <strain evidence="12 13">SZMC22713</strain>
    </source>
</reference>
<dbReference type="GO" id="GO:0050660">
    <property type="term" value="F:flavin adenine dinucleotide binding"/>
    <property type="evidence" value="ECO:0007669"/>
    <property type="project" value="InterPro"/>
</dbReference>
<keyword evidence="6" id="KW-0560">Oxidoreductase</keyword>
<feature type="active site" description="Proton acceptor" evidence="7">
    <location>
        <position position="584"/>
    </location>
</feature>
<dbReference type="GO" id="GO:0016614">
    <property type="term" value="F:oxidoreductase activity, acting on CH-OH group of donors"/>
    <property type="evidence" value="ECO:0007669"/>
    <property type="project" value="InterPro"/>
</dbReference>
<comment type="similarity">
    <text evidence="2 9">Belongs to the GMC oxidoreductase family.</text>
</comment>
<feature type="binding site" evidence="8">
    <location>
        <position position="243"/>
    </location>
    <ligand>
        <name>FAD</name>
        <dbReference type="ChEBI" id="CHEBI:57692"/>
    </ligand>
</feature>
<sequence>MANSIKDVADHAFDYVIAGGGTAGLALAAGLAANSSTQVLVLEAGPENLEESSPIRIPAPPGVVINDPKYAWVFKSSPQKHLEGREVVVQRGRTLGGSSAVNFTVWNHPPAGDVDAWEKLGNPGWNWELFQKYAKKAESFTSSSPERQALYRQEPHLSSHGVDGPLKTKFPDWVFKGDVIIQDAMQNLGIPVAKDPYGGDPIGTSMLAACVDPRTHTRSYAATAYYLPNKEKANLKVLCNAIVERVVFNDQHNDENVEASGVQFIHDGVKHVVHVRKEVVICAGALKTPQILELSGIGSRDILEPLGIKPRIILPGVGENLQEHAFCGVTFELQSKNAFETLDLFNDKAFAAEQHKLHKEQKGMAAMTITNFCFAPLKSTTETPSEAVKLIALQRQNIEERIRSGTLPPGLKEQWMMQLERMEEAKSGECEIVIIPGLFGGAAEPGKAYVTLIASANSMFSRGSVHVTSCDPNVDPAIDLGYFAEEFDLKLVTEMIKFARRLGETEPLKSIIAKETVPGSNVTTDEQIQDYIKRTLSSTYHTVSTAVMLPRDMNGVVDSKLRVYGTKNVRVADISIVPLHVAAHTQSTAYVIGGVAADIIMKDT</sequence>
<dbReference type="Pfam" id="PF05199">
    <property type="entry name" value="GMC_oxred_C"/>
    <property type="match status" value="1"/>
</dbReference>
<protein>
    <submittedName>
        <fullName evidence="12">GMC oxidoreductase</fullName>
    </submittedName>
</protein>
<dbReference type="PROSITE" id="PS00624">
    <property type="entry name" value="GMC_OXRED_2"/>
    <property type="match status" value="1"/>
</dbReference>
<dbReference type="InterPro" id="IPR000172">
    <property type="entry name" value="GMC_OxRdtase_N"/>
</dbReference>
<dbReference type="SUPFAM" id="SSF54373">
    <property type="entry name" value="FAD-linked reductases, C-terminal domain"/>
    <property type="match status" value="1"/>
</dbReference>
<dbReference type="PANTHER" id="PTHR11552">
    <property type="entry name" value="GLUCOSE-METHANOL-CHOLINE GMC OXIDOREDUCTASE"/>
    <property type="match status" value="1"/>
</dbReference>
<keyword evidence="13" id="KW-1185">Reference proteome</keyword>
<dbReference type="InterPro" id="IPR007867">
    <property type="entry name" value="GMC_OxRtase_C"/>
</dbReference>